<keyword evidence="14" id="KW-1185">Reference proteome</keyword>
<keyword evidence="4" id="KW-0479">Metal-binding</keyword>
<evidence type="ECO:0000256" key="5">
    <source>
        <dbReference type="ARBA" id="ARBA00022729"/>
    </source>
</evidence>
<keyword evidence="3" id="KW-0964">Secreted</keyword>
<evidence type="ECO:0000256" key="4">
    <source>
        <dbReference type="ARBA" id="ARBA00022723"/>
    </source>
</evidence>
<feature type="signal peptide" evidence="12">
    <location>
        <begin position="1"/>
        <end position="21"/>
    </location>
</feature>
<feature type="chain" id="PRO_5012462648" description="Lytic polysaccharide monooxygenase" evidence="12">
    <location>
        <begin position="22"/>
        <end position="406"/>
    </location>
</feature>
<keyword evidence="7" id="KW-0186">Copper</keyword>
<dbReference type="AlphaFoldDB" id="A0A1X6MR03"/>
<evidence type="ECO:0000256" key="8">
    <source>
        <dbReference type="ARBA" id="ARBA00023033"/>
    </source>
</evidence>
<comment type="similarity">
    <text evidence="11">Belongs to the polysaccharide monooxygenase AA14 family.</text>
</comment>
<evidence type="ECO:0000256" key="2">
    <source>
        <dbReference type="ARBA" id="ARBA00004613"/>
    </source>
</evidence>
<evidence type="ECO:0000256" key="1">
    <source>
        <dbReference type="ARBA" id="ARBA00001973"/>
    </source>
</evidence>
<organism evidence="13 14">
    <name type="scientific">Postia placenta MAD-698-R-SB12</name>
    <dbReference type="NCBI Taxonomy" id="670580"/>
    <lineage>
        <taxon>Eukaryota</taxon>
        <taxon>Fungi</taxon>
        <taxon>Dikarya</taxon>
        <taxon>Basidiomycota</taxon>
        <taxon>Agaricomycotina</taxon>
        <taxon>Agaricomycetes</taxon>
        <taxon>Polyporales</taxon>
        <taxon>Adustoporiaceae</taxon>
        <taxon>Rhodonia</taxon>
    </lineage>
</organism>
<evidence type="ECO:0000256" key="6">
    <source>
        <dbReference type="ARBA" id="ARBA00023002"/>
    </source>
</evidence>
<proteinExistence type="inferred from homology"/>
<name>A0A1X6MR03_9APHY</name>
<comment type="cofactor">
    <cofactor evidence="1">
        <name>Cu(2+)</name>
        <dbReference type="ChEBI" id="CHEBI:29036"/>
    </cofactor>
</comment>
<evidence type="ECO:0000256" key="3">
    <source>
        <dbReference type="ARBA" id="ARBA00022525"/>
    </source>
</evidence>
<evidence type="ECO:0000256" key="9">
    <source>
        <dbReference type="ARBA" id="ARBA00023157"/>
    </source>
</evidence>
<evidence type="ECO:0008006" key="15">
    <source>
        <dbReference type="Google" id="ProtNLM"/>
    </source>
</evidence>
<evidence type="ECO:0000256" key="7">
    <source>
        <dbReference type="ARBA" id="ARBA00023008"/>
    </source>
</evidence>
<comment type="subcellular location">
    <subcellularLocation>
        <location evidence="2">Secreted</location>
    </subcellularLocation>
</comment>
<dbReference type="GO" id="GO:0005576">
    <property type="term" value="C:extracellular region"/>
    <property type="evidence" value="ECO:0007669"/>
    <property type="project" value="UniProtKB-SubCell"/>
</dbReference>
<dbReference type="Proteomes" id="UP000194127">
    <property type="component" value="Unassembled WGS sequence"/>
</dbReference>
<keyword evidence="6" id="KW-0560">Oxidoreductase</keyword>
<dbReference type="Pfam" id="PF22810">
    <property type="entry name" value="LPMO_AA14"/>
    <property type="match status" value="1"/>
</dbReference>
<dbReference type="InterPro" id="IPR054497">
    <property type="entry name" value="LPMO_AA14"/>
</dbReference>
<dbReference type="STRING" id="670580.A0A1X6MR03"/>
<keyword evidence="5 12" id="KW-0732">Signal</keyword>
<dbReference type="OrthoDB" id="2019572at2759"/>
<dbReference type="GeneID" id="36327799"/>
<evidence type="ECO:0000313" key="13">
    <source>
        <dbReference type="EMBL" id="OSX58831.1"/>
    </source>
</evidence>
<gene>
    <name evidence="13" type="ORF">POSPLADRAFT_1075744</name>
</gene>
<keyword evidence="10" id="KW-0325">Glycoprotein</keyword>
<reference evidence="13 14" key="1">
    <citation type="submission" date="2017-04" db="EMBL/GenBank/DDBJ databases">
        <title>Genome Sequence of the Model Brown-Rot Fungus Postia placenta SB12.</title>
        <authorList>
            <consortium name="DOE Joint Genome Institute"/>
            <person name="Gaskell J."/>
            <person name="Kersten P."/>
            <person name="Larrondo L.F."/>
            <person name="Canessa P."/>
            <person name="Martinez D."/>
            <person name="Hibbett D."/>
            <person name="Schmoll M."/>
            <person name="Kubicek C.P."/>
            <person name="Martinez A.T."/>
            <person name="Yadav J."/>
            <person name="Master E."/>
            <person name="Magnuson J.K."/>
            <person name="James T."/>
            <person name="Yaver D."/>
            <person name="Berka R."/>
            <person name="Labutti K."/>
            <person name="Lipzen A."/>
            <person name="Aerts A."/>
            <person name="Barry K."/>
            <person name="Henrissat B."/>
            <person name="Blanchette R."/>
            <person name="Grigoriev I."/>
            <person name="Cullen D."/>
        </authorList>
    </citation>
    <scope>NUCLEOTIDE SEQUENCE [LARGE SCALE GENOMIC DNA]</scope>
    <source>
        <strain evidence="13 14">MAD-698-R-SB12</strain>
    </source>
</reference>
<evidence type="ECO:0000256" key="12">
    <source>
        <dbReference type="SAM" id="SignalP"/>
    </source>
</evidence>
<dbReference type="RefSeq" id="XP_024335625.1">
    <property type="nucleotide sequence ID" value="XM_024482850.1"/>
</dbReference>
<dbReference type="EMBL" id="KZ110603">
    <property type="protein sequence ID" value="OSX58831.1"/>
    <property type="molecule type" value="Genomic_DNA"/>
</dbReference>
<evidence type="ECO:0000256" key="11">
    <source>
        <dbReference type="ARBA" id="ARBA00046340"/>
    </source>
</evidence>
<keyword evidence="8" id="KW-0503">Monooxygenase</keyword>
<dbReference type="GO" id="GO:0004497">
    <property type="term" value="F:monooxygenase activity"/>
    <property type="evidence" value="ECO:0007669"/>
    <property type="project" value="UniProtKB-KW"/>
</dbReference>
<keyword evidence="9" id="KW-1015">Disulfide bond</keyword>
<sequence>MTFALLLTAVAGLLPFTAGHASIFHPSMWGFNVTAQTFPYDNRPVAPLINYTFDEWWFHGHLDHPPNDGDFFELPAGEPATAQVACDKGATTFFASDPGGNIQNGDDPCPGSPPAEYHTTGLSDVKGCALAITYESDVSQVQPEDFTIFSVNQTCVWTRFTDFQVPARMPACPEGGCICAFFWIHSPDSGSEQNYMNGFRCNVTGSTSNVALATPQLPRRCGADPQNDKPEASPGNCTYGAKLPFYWFQAERNNMFEGTYAPPFYNDLYNFLDGAQEDIFADSYPNGLPSPSPNSTVVPSPNLYDVAATSTPFAPSITPVFSVTSSSSVTPTPPISSSSAVTPLANSTSTASLGAATTAMCKSTLFRRRQQRRSISHGPESVADVMAPRVASHRELQDRSKLWRAF</sequence>
<protein>
    <recommendedName>
        <fullName evidence="15">Lytic polysaccharide monooxygenase</fullName>
    </recommendedName>
</protein>
<evidence type="ECO:0000256" key="10">
    <source>
        <dbReference type="ARBA" id="ARBA00023180"/>
    </source>
</evidence>
<dbReference type="GO" id="GO:0046872">
    <property type="term" value="F:metal ion binding"/>
    <property type="evidence" value="ECO:0007669"/>
    <property type="project" value="UniProtKB-KW"/>
</dbReference>
<accession>A0A1X6MR03</accession>
<evidence type="ECO:0000313" key="14">
    <source>
        <dbReference type="Proteomes" id="UP000194127"/>
    </source>
</evidence>